<dbReference type="InterPro" id="IPR035914">
    <property type="entry name" value="Sperma_CUB_dom_sf"/>
</dbReference>
<keyword evidence="6" id="KW-1185">Reference proteome</keyword>
<dbReference type="Pfam" id="PF00431">
    <property type="entry name" value="CUB"/>
    <property type="match status" value="1"/>
</dbReference>
<feature type="disulfide bond" evidence="3">
    <location>
        <begin position="37"/>
        <end position="64"/>
    </location>
</feature>
<accession>A0ABP1RN97</accession>
<protein>
    <recommendedName>
        <fullName evidence="4">CUB domain-containing protein</fullName>
    </recommendedName>
</protein>
<dbReference type="EMBL" id="CAXLJM020000088">
    <property type="protein sequence ID" value="CAL8131530.1"/>
    <property type="molecule type" value="Genomic_DNA"/>
</dbReference>
<dbReference type="PANTHER" id="PTHR24251:SF52">
    <property type="entry name" value="CUB DOMAIN-CONTAINING PROTEIN"/>
    <property type="match status" value="1"/>
</dbReference>
<keyword evidence="1" id="KW-0677">Repeat</keyword>
<keyword evidence="2 3" id="KW-1015">Disulfide bond</keyword>
<comment type="caution">
    <text evidence="5">The sequence shown here is derived from an EMBL/GenBank/DDBJ whole genome shotgun (WGS) entry which is preliminary data.</text>
</comment>
<evidence type="ECO:0000256" key="2">
    <source>
        <dbReference type="ARBA" id="ARBA00023157"/>
    </source>
</evidence>
<evidence type="ECO:0000259" key="4">
    <source>
        <dbReference type="PROSITE" id="PS01180"/>
    </source>
</evidence>
<reference evidence="5 6" key="1">
    <citation type="submission" date="2024-08" db="EMBL/GenBank/DDBJ databases">
        <authorList>
            <person name="Cucini C."/>
            <person name="Frati F."/>
        </authorList>
    </citation>
    <scope>NUCLEOTIDE SEQUENCE [LARGE SCALE GENOMIC DNA]</scope>
</reference>
<evidence type="ECO:0000256" key="3">
    <source>
        <dbReference type="PROSITE-ProRule" id="PRU00059"/>
    </source>
</evidence>
<feature type="domain" description="CUB" evidence="4">
    <location>
        <begin position="37"/>
        <end position="146"/>
    </location>
</feature>
<evidence type="ECO:0000256" key="1">
    <source>
        <dbReference type="ARBA" id="ARBA00022737"/>
    </source>
</evidence>
<dbReference type="InterPro" id="IPR000859">
    <property type="entry name" value="CUB_dom"/>
</dbReference>
<evidence type="ECO:0000313" key="5">
    <source>
        <dbReference type="EMBL" id="CAL8131530.1"/>
    </source>
</evidence>
<sequence>MFSTFFSGVAGAAVSGVRDTPPADSLELPAALNSTKCGDLLATRSGFISYKYNENEKYNNNERCIWTIRTHKWETKFLLHDSNFHSEKDRLLIYAVDENGEMQVKAKIDSGTGRDFVGILGPLLFVAFTSDESGVGGGFELEFFGFGYNEATGYAYGHGHLDSASGDLVWPEKPIEFYMNTLATFTLSPELPDSRFQLTVETVDLVSNLRSCQNNFLTVHQLFEEGLVLRLRYCEPDLLSSAQISSSAPLLIVYRAAVGPNNVGIDFSWRKESKN</sequence>
<comment type="caution">
    <text evidence="3">Lacks conserved residue(s) required for the propagation of feature annotation.</text>
</comment>
<gene>
    <name evidence="5" type="ORF">ODALV1_LOCUS24223</name>
</gene>
<dbReference type="PANTHER" id="PTHR24251">
    <property type="entry name" value="OVOCHYMASE-RELATED"/>
    <property type="match status" value="1"/>
</dbReference>
<evidence type="ECO:0000313" key="6">
    <source>
        <dbReference type="Proteomes" id="UP001642540"/>
    </source>
</evidence>
<dbReference type="Gene3D" id="2.60.120.290">
    <property type="entry name" value="Spermadhesin, CUB domain"/>
    <property type="match status" value="1"/>
</dbReference>
<name>A0ABP1RN97_9HEXA</name>
<organism evidence="5 6">
    <name type="scientific">Orchesella dallaii</name>
    <dbReference type="NCBI Taxonomy" id="48710"/>
    <lineage>
        <taxon>Eukaryota</taxon>
        <taxon>Metazoa</taxon>
        <taxon>Ecdysozoa</taxon>
        <taxon>Arthropoda</taxon>
        <taxon>Hexapoda</taxon>
        <taxon>Collembola</taxon>
        <taxon>Entomobryomorpha</taxon>
        <taxon>Entomobryoidea</taxon>
        <taxon>Orchesellidae</taxon>
        <taxon>Orchesellinae</taxon>
        <taxon>Orchesella</taxon>
    </lineage>
</organism>
<dbReference type="PROSITE" id="PS01180">
    <property type="entry name" value="CUB"/>
    <property type="match status" value="1"/>
</dbReference>
<proteinExistence type="predicted"/>
<dbReference type="SUPFAM" id="SSF49854">
    <property type="entry name" value="Spermadhesin, CUB domain"/>
    <property type="match status" value="2"/>
</dbReference>
<dbReference type="Proteomes" id="UP001642540">
    <property type="component" value="Unassembled WGS sequence"/>
</dbReference>